<proteinExistence type="predicted"/>
<name>A0A7W7KEN0_PSENT</name>
<comment type="caution">
    <text evidence="2">The sequence shown here is derived from an EMBL/GenBank/DDBJ whole genome shotgun (WGS) entry which is preliminary data.</text>
</comment>
<feature type="compositionally biased region" description="Basic and acidic residues" evidence="1">
    <location>
        <begin position="23"/>
        <end position="34"/>
    </location>
</feature>
<organism evidence="2 3">
    <name type="scientific">Pseudomonas nitroreducens</name>
    <dbReference type="NCBI Taxonomy" id="46680"/>
    <lineage>
        <taxon>Bacteria</taxon>
        <taxon>Pseudomonadati</taxon>
        <taxon>Pseudomonadota</taxon>
        <taxon>Gammaproteobacteria</taxon>
        <taxon>Pseudomonadales</taxon>
        <taxon>Pseudomonadaceae</taxon>
        <taxon>Pseudomonas</taxon>
    </lineage>
</organism>
<evidence type="ECO:0000256" key="1">
    <source>
        <dbReference type="SAM" id="MobiDB-lite"/>
    </source>
</evidence>
<gene>
    <name evidence="2" type="ORF">HNP46_000242</name>
</gene>
<sequence length="60" mass="6157">MLAEVLFAIAVGAHNEKTSSSSADHKPGAARRVEQVAAGKGQPGRLYSGAVSHAEKRAGK</sequence>
<evidence type="ECO:0000313" key="2">
    <source>
        <dbReference type="EMBL" id="MBB4861431.1"/>
    </source>
</evidence>
<dbReference type="AlphaFoldDB" id="A0A7W7KEN0"/>
<protein>
    <submittedName>
        <fullName evidence="2">Uncharacterized protein</fullName>
    </submittedName>
</protein>
<feature type="region of interest" description="Disordered" evidence="1">
    <location>
        <begin position="15"/>
        <end position="60"/>
    </location>
</feature>
<accession>A0A7W7KEN0</accession>
<evidence type="ECO:0000313" key="3">
    <source>
        <dbReference type="Proteomes" id="UP000566995"/>
    </source>
</evidence>
<reference evidence="2 3" key="1">
    <citation type="submission" date="2020-08" db="EMBL/GenBank/DDBJ databases">
        <title>Functional genomics of gut bacteria from endangered species of beetles.</title>
        <authorList>
            <person name="Carlos-Shanley C."/>
        </authorList>
    </citation>
    <scope>NUCLEOTIDE SEQUENCE [LARGE SCALE GENOMIC DNA]</scope>
    <source>
        <strain evidence="2 3">S00179</strain>
    </source>
</reference>
<dbReference type="RefSeq" id="WP_184585698.1">
    <property type="nucleotide sequence ID" value="NZ_JACHLI010000001.1"/>
</dbReference>
<dbReference type="Proteomes" id="UP000566995">
    <property type="component" value="Unassembled WGS sequence"/>
</dbReference>
<dbReference type="EMBL" id="JACHLI010000001">
    <property type="protein sequence ID" value="MBB4861431.1"/>
    <property type="molecule type" value="Genomic_DNA"/>
</dbReference>